<proteinExistence type="predicted"/>
<dbReference type="Proteomes" id="UP001632037">
    <property type="component" value="Unassembled WGS sequence"/>
</dbReference>
<gene>
    <name evidence="1" type="ORF">V7S43_012847</name>
</gene>
<organism evidence="1 2">
    <name type="scientific">Phytophthora oleae</name>
    <dbReference type="NCBI Taxonomy" id="2107226"/>
    <lineage>
        <taxon>Eukaryota</taxon>
        <taxon>Sar</taxon>
        <taxon>Stramenopiles</taxon>
        <taxon>Oomycota</taxon>
        <taxon>Peronosporomycetes</taxon>
        <taxon>Peronosporales</taxon>
        <taxon>Peronosporaceae</taxon>
        <taxon>Phytophthora</taxon>
    </lineage>
</organism>
<dbReference type="AlphaFoldDB" id="A0ABD3F5B9"/>
<dbReference type="EMBL" id="JBIMZQ010000033">
    <property type="protein sequence ID" value="KAL3662040.1"/>
    <property type="molecule type" value="Genomic_DNA"/>
</dbReference>
<evidence type="ECO:0000313" key="2">
    <source>
        <dbReference type="Proteomes" id="UP001632037"/>
    </source>
</evidence>
<sequence>MIEWVEAHFPGCPVTCSVVEEIASRGWLWLLQLLLPGRGRTGIRASNKALDKAASNGYWDVVHWLVENASGAWTGSSNSLVAIAVTANNLEELMWLMERGSDSFPEFPECTK</sequence>
<protein>
    <recommendedName>
        <fullName evidence="3">Ankyrin repeat protein</fullName>
    </recommendedName>
</protein>
<accession>A0ABD3F5B9</accession>
<keyword evidence="2" id="KW-1185">Reference proteome</keyword>
<dbReference type="SUPFAM" id="SSF140860">
    <property type="entry name" value="Pseudo ankyrin repeat-like"/>
    <property type="match status" value="1"/>
</dbReference>
<evidence type="ECO:0000313" key="1">
    <source>
        <dbReference type="EMBL" id="KAL3662040.1"/>
    </source>
</evidence>
<name>A0ABD3F5B9_9STRA</name>
<comment type="caution">
    <text evidence="1">The sequence shown here is derived from an EMBL/GenBank/DDBJ whole genome shotgun (WGS) entry which is preliminary data.</text>
</comment>
<evidence type="ECO:0008006" key="3">
    <source>
        <dbReference type="Google" id="ProtNLM"/>
    </source>
</evidence>
<reference evidence="1 2" key="1">
    <citation type="submission" date="2024-09" db="EMBL/GenBank/DDBJ databases">
        <title>Genome sequencing and assembly of Phytophthora oleae, isolate VK10A, causative agent of rot of olive drupes.</title>
        <authorList>
            <person name="Conti Taguali S."/>
            <person name="Riolo M."/>
            <person name="La Spada F."/>
            <person name="Cacciola S.O."/>
            <person name="Dionisio G."/>
        </authorList>
    </citation>
    <scope>NUCLEOTIDE SEQUENCE [LARGE SCALE GENOMIC DNA]</scope>
    <source>
        <strain evidence="1 2">VK10A</strain>
    </source>
</reference>